<keyword evidence="1" id="KW-0472">Membrane</keyword>
<dbReference type="InterPro" id="IPR031892">
    <property type="entry name" value="RexB"/>
</dbReference>
<dbReference type="RefSeq" id="WP_001245922.1">
    <property type="nucleotide sequence ID" value="NZ_AP027886.1"/>
</dbReference>
<dbReference type="EMBL" id="CP070393">
    <property type="protein sequence ID" value="QRZ96035.1"/>
    <property type="molecule type" value="Genomic_DNA"/>
</dbReference>
<evidence type="ECO:0000313" key="3">
    <source>
        <dbReference type="EMBL" id="MWT84811.1"/>
    </source>
</evidence>
<protein>
    <submittedName>
        <fullName evidence="3">Biopolymer transporter ExbB</fullName>
    </submittedName>
</protein>
<reference evidence="2 6" key="3">
    <citation type="submission" date="2022-07" db="EMBL/GenBank/DDBJ databases">
        <title>The wastewater resistome of Residential Aged Care Facilities indicates a role of antimicrobial stewardship in reducing resistance.</title>
        <authorList>
            <person name="Sapula S."/>
            <person name="Hart B.J."/>
            <person name="Henrietta V."/>
            <person name="Amsalu A."/>
            <person name="Jon W."/>
            <person name="Siderius N."/>
            <person name="Nguyen L."/>
            <person name="Turnidge J."/>
            <person name="Gerber C."/>
        </authorList>
    </citation>
    <scope>NUCLEOTIDE SEQUENCE [LARGE SCALE GENOMIC DNA]</scope>
    <source>
        <strain evidence="2 6">ECA685</strain>
    </source>
</reference>
<accession>A0A0F3VH01</accession>
<evidence type="ECO:0000313" key="4">
    <source>
        <dbReference type="EMBL" id="QRZ96035.1"/>
    </source>
</evidence>
<evidence type="ECO:0000313" key="5">
    <source>
        <dbReference type="Proteomes" id="UP000480485"/>
    </source>
</evidence>
<keyword evidence="1" id="KW-0812">Transmembrane</keyword>
<keyword evidence="1" id="KW-1133">Transmembrane helix</keyword>
<organism evidence="3 5">
    <name type="scientific">Escherichia coli</name>
    <dbReference type="NCBI Taxonomy" id="562"/>
    <lineage>
        <taxon>Bacteria</taxon>
        <taxon>Pseudomonadati</taxon>
        <taxon>Pseudomonadota</taxon>
        <taxon>Gammaproteobacteria</taxon>
        <taxon>Enterobacterales</taxon>
        <taxon>Enterobacteriaceae</taxon>
        <taxon>Escherichia</taxon>
    </lineage>
</organism>
<sequence>MRNRIMPGVYIVIIPYVIVSICYLLFRHYIPGVSFSAHRDGLGATLSSYAGTMIAILIAALTFLIGSRTRRLAKIREYGYMTSVVIVYALSFVELGALFFCGLLLLSSISGYMIPTIAIGIASASFIHICILVFQLYNLTREQE</sequence>
<reference evidence="3 5" key="1">
    <citation type="submission" date="2019-12" db="EMBL/GenBank/DDBJ databases">
        <title>Enteriobacteria Tanzani isolates_8377-8380.</title>
        <authorList>
            <person name="Subbiah M."/>
            <person name="Call D."/>
        </authorList>
    </citation>
    <scope>NUCLEOTIDE SEQUENCE [LARGE SCALE GENOMIC DNA]</scope>
    <source>
        <strain evidence="3 5">8378wC7</strain>
    </source>
</reference>
<evidence type="ECO:0000313" key="6">
    <source>
        <dbReference type="Proteomes" id="UP001247581"/>
    </source>
</evidence>
<name>A0A0F3VH01_ECOLX</name>
<feature type="transmembrane region" description="Helical" evidence="1">
    <location>
        <begin position="7"/>
        <end position="26"/>
    </location>
</feature>
<reference evidence="4" key="2">
    <citation type="submission" date="2021-02" db="EMBL/GenBank/DDBJ databases">
        <title>Co-localization of colistin and carbapenem -resistance genes on a novel transferable IncHI2 plasmid in Escherichia coli from chicken-origin.</title>
        <authorList>
            <person name="Hoffmann M."/>
            <person name="Balkey M."/>
            <person name="Ronco T."/>
            <person name="Hendriksen R.S."/>
        </authorList>
    </citation>
    <scope>NUCLEOTIDE SEQUENCE</scope>
    <source>
        <strain evidence="4">CFSAN083829</strain>
    </source>
</reference>
<dbReference type="EMBL" id="WTRN01000055">
    <property type="protein sequence ID" value="MWT84811.1"/>
    <property type="molecule type" value="Genomic_DNA"/>
</dbReference>
<feature type="transmembrane region" description="Helical" evidence="1">
    <location>
        <begin position="78"/>
        <end position="106"/>
    </location>
</feature>
<dbReference type="Proteomes" id="UP000663166">
    <property type="component" value="Chromosome"/>
</dbReference>
<proteinExistence type="predicted"/>
<dbReference type="Pfam" id="PF15968">
    <property type="entry name" value="RexB"/>
    <property type="match status" value="1"/>
</dbReference>
<dbReference type="Proteomes" id="UP001247581">
    <property type="component" value="Unassembled WGS sequence"/>
</dbReference>
<feature type="transmembrane region" description="Helical" evidence="1">
    <location>
        <begin position="46"/>
        <end position="66"/>
    </location>
</feature>
<dbReference type="EMBL" id="JANIDP010000108">
    <property type="protein sequence ID" value="MDR6048749.1"/>
    <property type="molecule type" value="Genomic_DNA"/>
</dbReference>
<evidence type="ECO:0000313" key="2">
    <source>
        <dbReference type="EMBL" id="MDR6048749.1"/>
    </source>
</evidence>
<gene>
    <name evidence="3" type="ORF">GP954_06460</name>
    <name evidence="4" type="ORF">JNP96_19510</name>
    <name evidence="2" type="ORF">NQD80_23740</name>
</gene>
<evidence type="ECO:0000256" key="1">
    <source>
        <dbReference type="SAM" id="Phobius"/>
    </source>
</evidence>
<dbReference type="Proteomes" id="UP000480485">
    <property type="component" value="Unassembled WGS sequence"/>
</dbReference>
<dbReference type="AlphaFoldDB" id="A0A0F3VH01"/>
<feature type="transmembrane region" description="Helical" evidence="1">
    <location>
        <begin position="112"/>
        <end position="137"/>
    </location>
</feature>